<dbReference type="InterPro" id="IPR002347">
    <property type="entry name" value="SDR_fam"/>
</dbReference>
<protein>
    <submittedName>
        <fullName evidence="2">NADP-dependent 3-hydroxy acid dehydrogenase YdfG</fullName>
    </submittedName>
</protein>
<dbReference type="Pfam" id="PF00106">
    <property type="entry name" value="adh_short"/>
    <property type="match status" value="1"/>
</dbReference>
<keyword evidence="3" id="KW-1185">Reference proteome</keyword>
<dbReference type="PRINTS" id="PR00080">
    <property type="entry name" value="SDRFAMILY"/>
</dbReference>
<dbReference type="InterPro" id="IPR052184">
    <property type="entry name" value="SDR_enzymes"/>
</dbReference>
<sequence length="215" mass="22233">MSAGRAVVTGASRGVGAALLKALQGDGWEAAGTSTRGGAGLIPLDLLDPDPGPLRDAAGDRLDLLVCNAGVLLEEDGERLEDGFHAALWDRTFRINVTGAFLCVQACLPALRAARGRVMIISSQLGSSEVRHAGRPIYRASKAAASNLAVTLSQMLAGEVAVAAYHPGWVRTDMGGTRADIAAGESAAGLLDRAAELGPETSGGFYTWDGRPHPF</sequence>
<dbReference type="Proteomes" id="UP000238801">
    <property type="component" value="Unassembled WGS sequence"/>
</dbReference>
<dbReference type="PRINTS" id="PR00081">
    <property type="entry name" value="GDHRDH"/>
</dbReference>
<dbReference type="GO" id="GO:0016616">
    <property type="term" value="F:oxidoreductase activity, acting on the CH-OH group of donors, NAD or NADP as acceptor"/>
    <property type="evidence" value="ECO:0007669"/>
    <property type="project" value="TreeGrafter"/>
</dbReference>
<dbReference type="SUPFAM" id="SSF51735">
    <property type="entry name" value="NAD(P)-binding Rossmann-fold domains"/>
    <property type="match status" value="1"/>
</dbReference>
<evidence type="ECO:0000313" key="2">
    <source>
        <dbReference type="EMBL" id="PRY94438.1"/>
    </source>
</evidence>
<comment type="similarity">
    <text evidence="1">Belongs to the short-chain dehydrogenases/reductases (SDR) family.</text>
</comment>
<reference evidence="2 3" key="1">
    <citation type="submission" date="2018-03" db="EMBL/GenBank/DDBJ databases">
        <title>Genomic Encyclopedia of Archaeal and Bacterial Type Strains, Phase II (KMG-II): from individual species to whole genera.</title>
        <authorList>
            <person name="Goeker M."/>
        </authorList>
    </citation>
    <scope>NUCLEOTIDE SEQUENCE [LARGE SCALE GENOMIC DNA]</scope>
    <source>
        <strain evidence="2 3">DSM 29318</strain>
    </source>
</reference>
<dbReference type="OrthoDB" id="9785826at2"/>
<comment type="caution">
    <text evidence="2">The sequence shown here is derived from an EMBL/GenBank/DDBJ whole genome shotgun (WGS) entry which is preliminary data.</text>
</comment>
<gene>
    <name evidence="2" type="ORF">BCF33_0025</name>
</gene>
<proteinExistence type="inferred from homology"/>
<accession>A0A2T0X669</accession>
<evidence type="ECO:0000256" key="1">
    <source>
        <dbReference type="RuleBase" id="RU000363"/>
    </source>
</evidence>
<dbReference type="AlphaFoldDB" id="A0A2T0X669"/>
<dbReference type="PANTHER" id="PTHR45458:SF1">
    <property type="entry name" value="SHORT CHAIN DEHYDROGENASE"/>
    <property type="match status" value="1"/>
</dbReference>
<dbReference type="PANTHER" id="PTHR45458">
    <property type="entry name" value="SHORT-CHAIN DEHYDROGENASE/REDUCTASE SDR"/>
    <property type="match status" value="1"/>
</dbReference>
<organism evidence="2 3">
    <name type="scientific">Hasllibacter halocynthiae</name>
    <dbReference type="NCBI Taxonomy" id="595589"/>
    <lineage>
        <taxon>Bacteria</taxon>
        <taxon>Pseudomonadati</taxon>
        <taxon>Pseudomonadota</taxon>
        <taxon>Alphaproteobacteria</taxon>
        <taxon>Rhodobacterales</taxon>
        <taxon>Roseobacteraceae</taxon>
        <taxon>Hasllibacter</taxon>
    </lineage>
</organism>
<dbReference type="RefSeq" id="WP_106158939.1">
    <property type="nucleotide sequence ID" value="NZ_PVTT01000001.1"/>
</dbReference>
<evidence type="ECO:0000313" key="3">
    <source>
        <dbReference type="Proteomes" id="UP000238801"/>
    </source>
</evidence>
<dbReference type="EMBL" id="PVTT01000001">
    <property type="protein sequence ID" value="PRY94438.1"/>
    <property type="molecule type" value="Genomic_DNA"/>
</dbReference>
<name>A0A2T0X669_9RHOB</name>
<dbReference type="InterPro" id="IPR036291">
    <property type="entry name" value="NAD(P)-bd_dom_sf"/>
</dbReference>
<dbReference type="Gene3D" id="3.40.50.720">
    <property type="entry name" value="NAD(P)-binding Rossmann-like Domain"/>
    <property type="match status" value="1"/>
</dbReference>